<dbReference type="InterPro" id="IPR013210">
    <property type="entry name" value="LRR_N_plant-typ"/>
</dbReference>
<keyword evidence="3" id="KW-0723">Serine/threonine-protein kinase</keyword>
<evidence type="ECO:0000256" key="16">
    <source>
        <dbReference type="SAM" id="Phobius"/>
    </source>
</evidence>
<keyword evidence="8" id="KW-0677">Repeat</keyword>
<evidence type="ECO:0000256" key="10">
    <source>
        <dbReference type="ARBA" id="ARBA00022777"/>
    </source>
</evidence>
<evidence type="ECO:0000256" key="13">
    <source>
        <dbReference type="ARBA" id="ARBA00023136"/>
    </source>
</evidence>
<keyword evidence="7 17" id="KW-0732">Signal</keyword>
<keyword evidence="11 15" id="KW-0067">ATP-binding</keyword>
<dbReference type="PROSITE" id="PS00108">
    <property type="entry name" value="PROTEIN_KINASE_ST"/>
    <property type="match status" value="1"/>
</dbReference>
<dbReference type="InterPro" id="IPR032675">
    <property type="entry name" value="LRR_dom_sf"/>
</dbReference>
<keyword evidence="6 16" id="KW-0812">Transmembrane</keyword>
<accession>A0ABP1BVM0</accession>
<keyword evidence="5" id="KW-0808">Transferase</keyword>
<dbReference type="Gene3D" id="3.30.200.20">
    <property type="entry name" value="Phosphorylase Kinase, domain 1"/>
    <property type="match status" value="1"/>
</dbReference>
<dbReference type="InterPro" id="IPR017441">
    <property type="entry name" value="Protein_kinase_ATP_BS"/>
</dbReference>
<dbReference type="InterPro" id="IPR003591">
    <property type="entry name" value="Leu-rich_rpt_typical-subtyp"/>
</dbReference>
<dbReference type="InterPro" id="IPR000719">
    <property type="entry name" value="Prot_kinase_dom"/>
</dbReference>
<dbReference type="Gene3D" id="3.30.1490.310">
    <property type="match status" value="1"/>
</dbReference>
<sequence length="1093" mass="118560">MTSFMSVVIGFCFLTAISVVRIHGLSARISSSDDDAAILLGFKRQVTGDPLKALAGWGPDAAADLCSWNGVNCTSSRVTGLTLNSFNLIANASAIGELGQLEMLSFLSLAGNDFSGALSEALSFNNDVGMKCSYEFLDLSANSLCGQVTGNTVGSCKVLKSLNLSNNQLTDGIPAGVLGGLQLNLLDLSHNNLSGAIPGDIVVNCSNLEHLDLSYNNFSQGLPGGFSACSKLVYVDLSCNLLAGVIPFDFSVTLFSHLNLSYNKFMGSFPSSLLNCTQLQVLSLAHNQFIGEIPSYVGSLQLLQDLDLGANNFSGPFPHAVLNCSSLMFLDLSSNRFSGIIPAEICPVSSQLKWLWLQDNGFYGSIPPQISNCSQLISLDLSFNNMSGTIPSDLQKLTNLESLVLWFNNLEGQIPVELANLTNLQNLILNNNNLQGSIPAELSNCSMLQWLSLSDNNLTGTIPPSLFNLPRLGVLQLGNNKLTGVIPPEIKNSVNLFWLDLCLNNLNGTIPPQLGQTSRSANRILDNCEVSFMTFLDAACKGFGGLMDTAGIRLSDLSAIHNCRTRLYNLNIEELQNAPTLVFLDLSHNAFEGSIPSDIGEFYSLHILNLDHNSLSGELPGSLGECAELMALDLSSNDFSGPIPESFTNLTLLQDFNISNNNLSGKVPGGQLLAWPPSVYANNPGLCGLPLPNLCVSISLNQTAPSKSSWRGGRAGHVVMVLFISLGVILVLLWTLWLRRKSLKYCLKAQTEEITSSSVRALKNEDQAISVATFDFGLQEGLKKLTFGDLLEATNNFSSECILGCGGFGEVYKAKLRDGSLVAVKKLIYLTNQGERGFQSEMETLGNVKHKNLVQLLGYCITSEDRILMYEFMPHGSLERMLHGECRIPQELCSGEQQSLSWAARKVIAVGAARGLAYLHHGCDPHIIHRDFKSANVLLDADFEARVCDFGMARFISSCETHLSVSTLAGTPGYVPPEYYQSFWCSRQGDVYSYGVVLLELITGRCATDKDEFGDSNLVGWTKLKLHDEAALNEIFDPTLQHNGAGKCNNNAELVQYLRIACDCLEDNPADRPTMLQVVATLKEISLDCCDFQ</sequence>
<evidence type="ECO:0000256" key="15">
    <source>
        <dbReference type="PROSITE-ProRule" id="PRU10141"/>
    </source>
</evidence>
<organism evidence="19 20">
    <name type="scientific">Sphagnum jensenii</name>
    <dbReference type="NCBI Taxonomy" id="128206"/>
    <lineage>
        <taxon>Eukaryota</taxon>
        <taxon>Viridiplantae</taxon>
        <taxon>Streptophyta</taxon>
        <taxon>Embryophyta</taxon>
        <taxon>Bryophyta</taxon>
        <taxon>Sphagnophytina</taxon>
        <taxon>Sphagnopsida</taxon>
        <taxon>Sphagnales</taxon>
        <taxon>Sphagnaceae</taxon>
        <taxon>Sphagnum</taxon>
    </lineage>
</organism>
<dbReference type="SUPFAM" id="SSF56112">
    <property type="entry name" value="Protein kinase-like (PK-like)"/>
    <property type="match status" value="1"/>
</dbReference>
<feature type="transmembrane region" description="Helical" evidence="16">
    <location>
        <begin position="715"/>
        <end position="738"/>
    </location>
</feature>
<evidence type="ECO:0000259" key="18">
    <source>
        <dbReference type="PROSITE" id="PS50011"/>
    </source>
</evidence>
<evidence type="ECO:0000256" key="12">
    <source>
        <dbReference type="ARBA" id="ARBA00022989"/>
    </source>
</evidence>
<dbReference type="SUPFAM" id="SSF52058">
    <property type="entry name" value="L domain-like"/>
    <property type="match status" value="2"/>
</dbReference>
<dbReference type="Gene3D" id="1.10.510.10">
    <property type="entry name" value="Transferase(Phosphotransferase) domain 1"/>
    <property type="match status" value="1"/>
</dbReference>
<keyword evidence="10" id="KW-0418">Kinase</keyword>
<dbReference type="SUPFAM" id="SSF52047">
    <property type="entry name" value="RNI-like"/>
    <property type="match status" value="1"/>
</dbReference>
<dbReference type="PROSITE" id="PS50011">
    <property type="entry name" value="PROTEIN_KINASE_DOM"/>
    <property type="match status" value="1"/>
</dbReference>
<evidence type="ECO:0000256" key="6">
    <source>
        <dbReference type="ARBA" id="ARBA00022692"/>
    </source>
</evidence>
<evidence type="ECO:0000256" key="8">
    <source>
        <dbReference type="ARBA" id="ARBA00022737"/>
    </source>
</evidence>
<evidence type="ECO:0000256" key="1">
    <source>
        <dbReference type="ARBA" id="ARBA00004370"/>
    </source>
</evidence>
<dbReference type="PANTHER" id="PTHR45974">
    <property type="entry name" value="RECEPTOR-LIKE PROTEIN 55"/>
    <property type="match status" value="1"/>
</dbReference>
<reference evidence="19" key="1">
    <citation type="submission" date="2024-03" db="EMBL/GenBank/DDBJ databases">
        <authorList>
            <consortium name="ELIXIR-Norway"/>
            <consortium name="Elixir Norway"/>
        </authorList>
    </citation>
    <scope>NUCLEOTIDE SEQUENCE</scope>
</reference>
<dbReference type="PANTHER" id="PTHR45974:SF289">
    <property type="entry name" value="NON-SPECIFIC SERINE_THREONINE PROTEIN KINASE"/>
    <property type="match status" value="1"/>
</dbReference>
<keyword evidence="9 15" id="KW-0547">Nucleotide-binding</keyword>
<dbReference type="InterPro" id="IPR001611">
    <property type="entry name" value="Leu-rich_rpt"/>
</dbReference>
<feature type="domain" description="Protein kinase" evidence="18">
    <location>
        <begin position="797"/>
        <end position="1087"/>
    </location>
</feature>
<keyword evidence="14" id="KW-0325">Glycoprotein</keyword>
<evidence type="ECO:0000313" key="19">
    <source>
        <dbReference type="EMBL" id="CAK9880473.1"/>
    </source>
</evidence>
<dbReference type="EMBL" id="OZ023708">
    <property type="protein sequence ID" value="CAK9880473.1"/>
    <property type="molecule type" value="Genomic_DNA"/>
</dbReference>
<comment type="subcellular location">
    <subcellularLocation>
        <location evidence="1">Membrane</location>
    </subcellularLocation>
</comment>
<proteinExistence type="inferred from homology"/>
<evidence type="ECO:0000256" key="11">
    <source>
        <dbReference type="ARBA" id="ARBA00022840"/>
    </source>
</evidence>
<dbReference type="Pfam" id="PF08263">
    <property type="entry name" value="LRRNT_2"/>
    <property type="match status" value="1"/>
</dbReference>
<feature type="chain" id="PRO_5047281024" description="Protein kinase domain-containing protein" evidence="17">
    <location>
        <begin position="28"/>
        <end position="1093"/>
    </location>
</feature>
<evidence type="ECO:0000256" key="3">
    <source>
        <dbReference type="ARBA" id="ARBA00022527"/>
    </source>
</evidence>
<name>A0ABP1BVM0_9BRYO</name>
<dbReference type="SMART" id="SM00369">
    <property type="entry name" value="LRR_TYP"/>
    <property type="match status" value="8"/>
</dbReference>
<evidence type="ECO:0000256" key="7">
    <source>
        <dbReference type="ARBA" id="ARBA00022729"/>
    </source>
</evidence>
<dbReference type="Proteomes" id="UP001497522">
    <property type="component" value="Chromosome 7"/>
</dbReference>
<keyword evidence="4" id="KW-0433">Leucine-rich repeat</keyword>
<dbReference type="InterPro" id="IPR011009">
    <property type="entry name" value="Kinase-like_dom_sf"/>
</dbReference>
<dbReference type="InterPro" id="IPR008271">
    <property type="entry name" value="Ser/Thr_kinase_AS"/>
</dbReference>
<dbReference type="Gene3D" id="3.80.10.10">
    <property type="entry name" value="Ribonuclease Inhibitor"/>
    <property type="match status" value="3"/>
</dbReference>
<evidence type="ECO:0000313" key="20">
    <source>
        <dbReference type="Proteomes" id="UP001497522"/>
    </source>
</evidence>
<dbReference type="CDD" id="cd14066">
    <property type="entry name" value="STKc_IRAK"/>
    <property type="match status" value="1"/>
</dbReference>
<protein>
    <recommendedName>
        <fullName evidence="18">Protein kinase domain-containing protein</fullName>
    </recommendedName>
</protein>
<keyword evidence="13 16" id="KW-0472">Membrane</keyword>
<gene>
    <name evidence="19" type="ORF">CSSPJE1EN2_LOCUS21872</name>
</gene>
<dbReference type="Pfam" id="PF00560">
    <property type="entry name" value="LRR_1"/>
    <property type="match status" value="15"/>
</dbReference>
<evidence type="ECO:0000256" key="4">
    <source>
        <dbReference type="ARBA" id="ARBA00022614"/>
    </source>
</evidence>
<dbReference type="Pfam" id="PF00069">
    <property type="entry name" value="Pkinase"/>
    <property type="match status" value="1"/>
</dbReference>
<feature type="binding site" evidence="15">
    <location>
        <position position="826"/>
    </location>
    <ligand>
        <name>ATP</name>
        <dbReference type="ChEBI" id="CHEBI:30616"/>
    </ligand>
</feature>
<comment type="similarity">
    <text evidence="2">Belongs to the protein kinase superfamily. Ser/Thr protein kinase family.</text>
</comment>
<keyword evidence="12 16" id="KW-1133">Transmembrane helix</keyword>
<evidence type="ECO:0000256" key="9">
    <source>
        <dbReference type="ARBA" id="ARBA00022741"/>
    </source>
</evidence>
<evidence type="ECO:0000256" key="14">
    <source>
        <dbReference type="ARBA" id="ARBA00023180"/>
    </source>
</evidence>
<evidence type="ECO:0000256" key="17">
    <source>
        <dbReference type="SAM" id="SignalP"/>
    </source>
</evidence>
<evidence type="ECO:0000256" key="5">
    <source>
        <dbReference type="ARBA" id="ARBA00022679"/>
    </source>
</evidence>
<keyword evidence="20" id="KW-1185">Reference proteome</keyword>
<evidence type="ECO:0000256" key="2">
    <source>
        <dbReference type="ARBA" id="ARBA00008684"/>
    </source>
</evidence>
<dbReference type="PROSITE" id="PS00107">
    <property type="entry name" value="PROTEIN_KINASE_ATP"/>
    <property type="match status" value="1"/>
</dbReference>
<feature type="signal peptide" evidence="17">
    <location>
        <begin position="1"/>
        <end position="27"/>
    </location>
</feature>